<comment type="caution">
    <text evidence="1">The sequence shown here is derived from an EMBL/GenBank/DDBJ whole genome shotgun (WGS) entry which is preliminary data.</text>
</comment>
<gene>
    <name evidence="1" type="ORF">SDC9_110874</name>
</gene>
<name>A0A645BEW4_9ZZZZ</name>
<protein>
    <submittedName>
        <fullName evidence="1">Uncharacterized protein</fullName>
    </submittedName>
</protein>
<proteinExistence type="predicted"/>
<organism evidence="1">
    <name type="scientific">bioreactor metagenome</name>
    <dbReference type="NCBI Taxonomy" id="1076179"/>
    <lineage>
        <taxon>unclassified sequences</taxon>
        <taxon>metagenomes</taxon>
        <taxon>ecological metagenomes</taxon>
    </lineage>
</organism>
<evidence type="ECO:0000313" key="1">
    <source>
        <dbReference type="EMBL" id="MPM63989.1"/>
    </source>
</evidence>
<reference evidence="1" key="1">
    <citation type="submission" date="2019-08" db="EMBL/GenBank/DDBJ databases">
        <authorList>
            <person name="Kucharzyk K."/>
            <person name="Murdoch R.W."/>
            <person name="Higgins S."/>
            <person name="Loffler F."/>
        </authorList>
    </citation>
    <scope>NUCLEOTIDE SEQUENCE</scope>
</reference>
<sequence length="68" mass="8385">MEWWRRFLLAKGYKDGMVGWVEALVQAMNRLMVYIQVWELQQKPSLVDRYKHEEEKVRQAWQQSKKTE</sequence>
<dbReference type="AlphaFoldDB" id="A0A645BEW4"/>
<dbReference type="EMBL" id="VSSQ01019716">
    <property type="protein sequence ID" value="MPM63989.1"/>
    <property type="molecule type" value="Genomic_DNA"/>
</dbReference>
<accession>A0A645BEW4</accession>